<keyword evidence="1" id="KW-0812">Transmembrane</keyword>
<evidence type="ECO:0000256" key="1">
    <source>
        <dbReference type="SAM" id="Phobius"/>
    </source>
</evidence>
<gene>
    <name evidence="2" type="ORF">LCGC14_0651040</name>
</gene>
<evidence type="ECO:0000313" key="2">
    <source>
        <dbReference type="EMBL" id="KKN48605.1"/>
    </source>
</evidence>
<keyword evidence="1" id="KW-0472">Membrane</keyword>
<proteinExistence type="predicted"/>
<protein>
    <submittedName>
        <fullName evidence="2">Uncharacterized protein</fullName>
    </submittedName>
</protein>
<keyword evidence="1" id="KW-1133">Transmembrane helix</keyword>
<comment type="caution">
    <text evidence="2">The sequence shown here is derived from an EMBL/GenBank/DDBJ whole genome shotgun (WGS) entry which is preliminary data.</text>
</comment>
<name>A0A0F9QW69_9ZZZZ</name>
<feature type="transmembrane region" description="Helical" evidence="1">
    <location>
        <begin position="66"/>
        <end position="86"/>
    </location>
</feature>
<feature type="transmembrane region" description="Helical" evidence="1">
    <location>
        <begin position="107"/>
        <end position="125"/>
    </location>
</feature>
<organism evidence="2">
    <name type="scientific">marine sediment metagenome</name>
    <dbReference type="NCBI Taxonomy" id="412755"/>
    <lineage>
        <taxon>unclassified sequences</taxon>
        <taxon>metagenomes</taxon>
        <taxon>ecological metagenomes</taxon>
    </lineage>
</organism>
<feature type="transmembrane region" description="Helical" evidence="1">
    <location>
        <begin position="180"/>
        <end position="201"/>
    </location>
</feature>
<accession>A0A0F9QW69</accession>
<sequence>MKIKLTKKTAQKILKWSWSIVFLYALAAITLIIIDASNNPEIYNKGSDCKPLINLLDKFDKYVAPVWFAFIILVILSYLFNGWNYIKRNNNKKHGWKWKSLQFIRSSCWNLLFLYAVVGGFLIMYDAEKHPELYYVIEFGPQGVQGANPFISIIPEWHYRASTIQECKPMMNLLDKFDRYINPAWNAFIILAVVSVIIIYWNSIKKAARKFEEWQEEDD</sequence>
<feature type="transmembrane region" description="Helical" evidence="1">
    <location>
        <begin position="16"/>
        <end position="34"/>
    </location>
</feature>
<reference evidence="2" key="1">
    <citation type="journal article" date="2015" name="Nature">
        <title>Complex archaea that bridge the gap between prokaryotes and eukaryotes.</title>
        <authorList>
            <person name="Spang A."/>
            <person name="Saw J.H."/>
            <person name="Jorgensen S.L."/>
            <person name="Zaremba-Niedzwiedzka K."/>
            <person name="Martijn J."/>
            <person name="Lind A.E."/>
            <person name="van Eijk R."/>
            <person name="Schleper C."/>
            <person name="Guy L."/>
            <person name="Ettema T.J."/>
        </authorList>
    </citation>
    <scope>NUCLEOTIDE SEQUENCE</scope>
</reference>
<dbReference type="EMBL" id="LAZR01001213">
    <property type="protein sequence ID" value="KKN48605.1"/>
    <property type="molecule type" value="Genomic_DNA"/>
</dbReference>
<dbReference type="AlphaFoldDB" id="A0A0F9QW69"/>